<sequence length="212" mass="23357">MSRLRVILRDRAVLVTLGANLELLDLQLGSDEAAAELDAVPGFAVSQAGRELTRALERHALAHDAADSLQKLLIRWRKTRRSDPILEAVGASRPGPRVFVDRVGRRNLADLSWEVLAPDVAGGFFEVALFGYAPRAAVSASASPRLRQLGSFRVPGNSAARGHRLTRLQPQRWYRVQVRSVGPRKRWVSQWSAEVPFRTLSTSAAKESKGCT</sequence>
<dbReference type="AlphaFoldDB" id="A0AA36IXA4"/>
<reference evidence="1" key="1">
    <citation type="submission" date="2023-08" db="EMBL/GenBank/DDBJ databases">
        <authorList>
            <person name="Chen Y."/>
            <person name="Shah S."/>
            <person name="Dougan E. K."/>
            <person name="Thang M."/>
            <person name="Chan C."/>
        </authorList>
    </citation>
    <scope>NUCLEOTIDE SEQUENCE</scope>
</reference>
<accession>A0AA36IXA4</accession>
<dbReference type="EMBL" id="CAUJNA010002890">
    <property type="protein sequence ID" value="CAJ1394575.1"/>
    <property type="molecule type" value="Genomic_DNA"/>
</dbReference>
<evidence type="ECO:0000313" key="2">
    <source>
        <dbReference type="Proteomes" id="UP001178507"/>
    </source>
</evidence>
<keyword evidence="2" id="KW-1185">Reference proteome</keyword>
<comment type="caution">
    <text evidence="1">The sequence shown here is derived from an EMBL/GenBank/DDBJ whole genome shotgun (WGS) entry which is preliminary data.</text>
</comment>
<organism evidence="1 2">
    <name type="scientific">Effrenium voratum</name>
    <dbReference type="NCBI Taxonomy" id="2562239"/>
    <lineage>
        <taxon>Eukaryota</taxon>
        <taxon>Sar</taxon>
        <taxon>Alveolata</taxon>
        <taxon>Dinophyceae</taxon>
        <taxon>Suessiales</taxon>
        <taxon>Symbiodiniaceae</taxon>
        <taxon>Effrenium</taxon>
    </lineage>
</organism>
<gene>
    <name evidence="1" type="ORF">EVOR1521_LOCUS19199</name>
</gene>
<proteinExistence type="predicted"/>
<dbReference type="Proteomes" id="UP001178507">
    <property type="component" value="Unassembled WGS sequence"/>
</dbReference>
<protein>
    <submittedName>
        <fullName evidence="1">Uncharacterized protein</fullName>
    </submittedName>
</protein>
<evidence type="ECO:0000313" key="1">
    <source>
        <dbReference type="EMBL" id="CAJ1394575.1"/>
    </source>
</evidence>
<name>A0AA36IXA4_9DINO</name>